<feature type="domain" description="Transposase (putative) YhgA-like" evidence="1">
    <location>
        <begin position="75"/>
        <end position="144"/>
    </location>
</feature>
<dbReference type="STRING" id="1121256.SAMN02746089_01007"/>
<evidence type="ECO:0000313" key="3">
    <source>
        <dbReference type="Proteomes" id="UP000184088"/>
    </source>
</evidence>
<dbReference type="EMBL" id="FQVH01000008">
    <property type="protein sequence ID" value="SHE92451.1"/>
    <property type="molecule type" value="Genomic_DNA"/>
</dbReference>
<sequence length="243" mass="28576">MDRIREDEQLKEKLISAMMQACQGEGCTELYGYLLEQYIDEVVDNITDILYEIDGERFYDAYAHGCQMLGIVERRDSDMIFRCDTDTGKIAVHIEFQSENDKMMPCRMLRYALEIMEKHRLKPYQVVLYIGKDKAKMDNGINYTMGDNKLDYRYKIIDIGEIKFSDIAETNYFDLYSLLPIVDRKRRVEAEEKYLKMCVDLIKDAPVDIDRKRSIAFRKDRRESSPIHCRDESRNSAGKGNMC</sequence>
<gene>
    <name evidence="2" type="ORF">SAMN02746089_01007</name>
</gene>
<evidence type="ECO:0000259" key="1">
    <source>
        <dbReference type="Pfam" id="PF04754"/>
    </source>
</evidence>
<organism evidence="2 3">
    <name type="scientific">Caldanaerobius fijiensis DSM 17918</name>
    <dbReference type="NCBI Taxonomy" id="1121256"/>
    <lineage>
        <taxon>Bacteria</taxon>
        <taxon>Bacillati</taxon>
        <taxon>Bacillota</taxon>
        <taxon>Clostridia</taxon>
        <taxon>Thermoanaerobacterales</taxon>
        <taxon>Thermoanaerobacteraceae</taxon>
        <taxon>Caldanaerobius</taxon>
    </lineage>
</organism>
<reference evidence="2 3" key="1">
    <citation type="submission" date="2016-11" db="EMBL/GenBank/DDBJ databases">
        <authorList>
            <person name="Jaros S."/>
            <person name="Januszkiewicz K."/>
            <person name="Wedrychowicz H."/>
        </authorList>
    </citation>
    <scope>NUCLEOTIDE SEQUENCE [LARGE SCALE GENOMIC DNA]</scope>
    <source>
        <strain evidence="2 3">DSM 17918</strain>
    </source>
</reference>
<proteinExistence type="predicted"/>
<name>A0A1M4XG93_9THEO</name>
<dbReference type="Pfam" id="PF04754">
    <property type="entry name" value="Transposase_31"/>
    <property type="match status" value="1"/>
</dbReference>
<protein>
    <submittedName>
        <fullName evidence="2">Putative transposase, YhgA-like</fullName>
    </submittedName>
</protein>
<dbReference type="RefSeq" id="WP_073342278.1">
    <property type="nucleotide sequence ID" value="NZ_FQVH01000008.1"/>
</dbReference>
<dbReference type="InterPro" id="IPR006842">
    <property type="entry name" value="Transposase_31"/>
</dbReference>
<accession>A0A1M4XG93</accession>
<dbReference type="AlphaFoldDB" id="A0A1M4XG93"/>
<evidence type="ECO:0000313" key="2">
    <source>
        <dbReference type="EMBL" id="SHE92451.1"/>
    </source>
</evidence>
<dbReference type="Proteomes" id="UP000184088">
    <property type="component" value="Unassembled WGS sequence"/>
</dbReference>
<keyword evidence="3" id="KW-1185">Reference proteome</keyword>
<dbReference type="OrthoDB" id="1730086at2"/>